<organism evidence="8 9">
    <name type="scientific">Martelella endophytica</name>
    <dbReference type="NCBI Taxonomy" id="1486262"/>
    <lineage>
        <taxon>Bacteria</taxon>
        <taxon>Pseudomonadati</taxon>
        <taxon>Pseudomonadota</taxon>
        <taxon>Alphaproteobacteria</taxon>
        <taxon>Hyphomicrobiales</taxon>
        <taxon>Aurantimonadaceae</taxon>
        <taxon>Martelella</taxon>
    </lineage>
</organism>
<reference evidence="8 9" key="1">
    <citation type="journal article" date="2015" name="Genome Announc.">
        <title>Complete genome sequence of Martelella endophytica YC6887, which has antifungal activity associated with a halophyte.</title>
        <authorList>
            <person name="Khan A."/>
            <person name="Khan H."/>
            <person name="Chung E.J."/>
            <person name="Hossain M.T."/>
            <person name="Chung Y.R."/>
        </authorList>
    </citation>
    <scope>NUCLEOTIDE SEQUENCE [LARGE SCALE GENOMIC DNA]</scope>
    <source>
        <strain evidence="8">YC6887</strain>
    </source>
</reference>
<dbReference type="GO" id="GO:0016787">
    <property type="term" value="F:hydrolase activity"/>
    <property type="evidence" value="ECO:0007669"/>
    <property type="project" value="UniProtKB-KW"/>
</dbReference>
<sequence>MKLQSMTGFSRSHGEAGRYRWAWELRSVNGKSLDVRLRLPPGFDHIETAVRKLAAERFTRGNLQVGLSVTLSESRLELVVNDAALAAVTSLKDRLGDRIADTPLTLEGLLGLRGIAEFREVEEDDTALEARDRQVLDGLEAALVALAEMRAVEGAKLADVLFRQIDRIETLAETIENDPARSPEEIAARLADQVSRLVEAAPSLDSERLYAEAVLLATKADLREEIDRLYAHVAAARELIAAGEPCGRKLDFLAQEFNREANTICSKSNSVTITAAGLELKTVIDQLREQVQNLE</sequence>
<dbReference type="OrthoDB" id="9771229at2"/>
<dbReference type="Pfam" id="PF08340">
    <property type="entry name" value="YicC-like_C"/>
    <property type="match status" value="1"/>
</dbReference>
<dbReference type="EMBL" id="CP010803">
    <property type="protein sequence ID" value="AJY46639.1"/>
    <property type="molecule type" value="Genomic_DNA"/>
</dbReference>
<keyword evidence="3" id="KW-0255">Endonuclease</keyword>
<dbReference type="RefSeq" id="WP_045682341.1">
    <property type="nucleotide sequence ID" value="NZ_CP010803.1"/>
</dbReference>
<dbReference type="KEGG" id="mey:TM49_14660"/>
<feature type="domain" description="Endoribonuclease YicC-like N-terminal" evidence="6">
    <location>
        <begin position="3"/>
        <end position="158"/>
    </location>
</feature>
<dbReference type="PANTHER" id="PTHR30636">
    <property type="entry name" value="UPF0701 PROTEIN YICC"/>
    <property type="match status" value="1"/>
</dbReference>
<dbReference type="PATRIC" id="fig|1486262.3.peg.3030"/>
<dbReference type="STRING" id="1486262.TM49_14660"/>
<dbReference type="Pfam" id="PF03755">
    <property type="entry name" value="YicC-like_N"/>
    <property type="match status" value="1"/>
</dbReference>
<proteinExistence type="inferred from homology"/>
<dbReference type="InterPro" id="IPR013551">
    <property type="entry name" value="YicC-like_C"/>
</dbReference>
<evidence type="ECO:0000259" key="7">
    <source>
        <dbReference type="Pfam" id="PF08340"/>
    </source>
</evidence>
<keyword evidence="2" id="KW-0540">Nuclease</keyword>
<dbReference type="Proteomes" id="UP000032611">
    <property type="component" value="Chromosome"/>
</dbReference>
<protein>
    <recommendedName>
        <fullName evidence="10">YicC family protein</fullName>
    </recommendedName>
</protein>
<evidence type="ECO:0000256" key="2">
    <source>
        <dbReference type="ARBA" id="ARBA00022722"/>
    </source>
</evidence>
<keyword evidence="9" id="KW-1185">Reference proteome</keyword>
<comment type="cofactor">
    <cofactor evidence="1">
        <name>a divalent metal cation</name>
        <dbReference type="ChEBI" id="CHEBI:60240"/>
    </cofactor>
</comment>
<evidence type="ECO:0008006" key="10">
    <source>
        <dbReference type="Google" id="ProtNLM"/>
    </source>
</evidence>
<dbReference type="GO" id="GO:0004521">
    <property type="term" value="F:RNA endonuclease activity"/>
    <property type="evidence" value="ECO:0007669"/>
    <property type="project" value="InterPro"/>
</dbReference>
<evidence type="ECO:0000313" key="9">
    <source>
        <dbReference type="Proteomes" id="UP000032611"/>
    </source>
</evidence>
<evidence type="ECO:0000256" key="3">
    <source>
        <dbReference type="ARBA" id="ARBA00022759"/>
    </source>
</evidence>
<dbReference type="InterPro" id="IPR005229">
    <property type="entry name" value="YicC/YloC-like"/>
</dbReference>
<evidence type="ECO:0000256" key="1">
    <source>
        <dbReference type="ARBA" id="ARBA00001968"/>
    </source>
</evidence>
<evidence type="ECO:0000313" key="8">
    <source>
        <dbReference type="EMBL" id="AJY46639.1"/>
    </source>
</evidence>
<dbReference type="HOGENOM" id="CLU_076609_0_1_5"/>
<keyword evidence="4" id="KW-0378">Hydrolase</keyword>
<evidence type="ECO:0000256" key="5">
    <source>
        <dbReference type="ARBA" id="ARBA00035648"/>
    </source>
</evidence>
<evidence type="ECO:0000256" key="4">
    <source>
        <dbReference type="ARBA" id="ARBA00022801"/>
    </source>
</evidence>
<dbReference type="AlphaFoldDB" id="A0A0D5LQY7"/>
<feature type="domain" description="Endoribonuclease YicC-like C-terminal" evidence="7">
    <location>
        <begin position="178"/>
        <end position="295"/>
    </location>
</feature>
<comment type="similarity">
    <text evidence="5">Belongs to the YicC/YloC family.</text>
</comment>
<evidence type="ECO:0000259" key="6">
    <source>
        <dbReference type="Pfam" id="PF03755"/>
    </source>
</evidence>
<dbReference type="InterPro" id="IPR013527">
    <property type="entry name" value="YicC-like_N"/>
</dbReference>
<dbReference type="PANTHER" id="PTHR30636:SF3">
    <property type="entry name" value="UPF0701 PROTEIN YICC"/>
    <property type="match status" value="1"/>
</dbReference>
<dbReference type="NCBIfam" id="TIGR00255">
    <property type="entry name" value="YicC/YloC family endoribonuclease"/>
    <property type="match status" value="1"/>
</dbReference>
<gene>
    <name evidence="8" type="ORF">TM49_14660</name>
</gene>
<name>A0A0D5LQY7_MAREN</name>
<accession>A0A0D5LQY7</accession>